<dbReference type="SMART" id="SM01005">
    <property type="entry name" value="Ala_racemase_C"/>
    <property type="match status" value="1"/>
</dbReference>
<protein>
    <recommendedName>
        <fullName evidence="4">Alanine racemase C-terminal domain-containing protein</fullName>
    </recommendedName>
</protein>
<dbReference type="GO" id="GO:0008784">
    <property type="term" value="F:alanine racemase activity"/>
    <property type="evidence" value="ECO:0007669"/>
    <property type="project" value="InterPro"/>
</dbReference>
<dbReference type="InterPro" id="IPR001608">
    <property type="entry name" value="Ala_racemase_N"/>
</dbReference>
<evidence type="ECO:0000256" key="1">
    <source>
        <dbReference type="ARBA" id="ARBA00001933"/>
    </source>
</evidence>
<dbReference type="SUPFAM" id="SSF51419">
    <property type="entry name" value="PLP-binding barrel"/>
    <property type="match status" value="1"/>
</dbReference>
<dbReference type="InterPro" id="IPR000821">
    <property type="entry name" value="Ala_racemase"/>
</dbReference>
<feature type="domain" description="Alanine racemase C-terminal" evidence="4">
    <location>
        <begin position="88"/>
        <end position="155"/>
    </location>
</feature>
<comment type="cofactor">
    <cofactor evidence="1">
        <name>pyridoxal 5'-phosphate</name>
        <dbReference type="ChEBI" id="CHEBI:597326"/>
    </cofactor>
</comment>
<dbReference type="InterPro" id="IPR011079">
    <property type="entry name" value="Ala_racemase_C"/>
</dbReference>
<organism evidence="5">
    <name type="scientific">marine sediment metagenome</name>
    <dbReference type="NCBI Taxonomy" id="412755"/>
    <lineage>
        <taxon>unclassified sequences</taxon>
        <taxon>metagenomes</taxon>
        <taxon>ecological metagenomes</taxon>
    </lineage>
</organism>
<dbReference type="GO" id="GO:0030170">
    <property type="term" value="F:pyridoxal phosphate binding"/>
    <property type="evidence" value="ECO:0007669"/>
    <property type="project" value="TreeGrafter"/>
</dbReference>
<gene>
    <name evidence="5" type="ORF">S03H2_08697</name>
</gene>
<sequence>SDIEIEGICSHFATSDEQSLDFAKQQFEWFNRCLEKIKDLPIRFKHISNTGAIFNLPEAHLNMVRPGLSIYGVSPSEYVKGAESLRPALSLKTKVTFLKTIPTGRTLSYARTYKTEKEMKVATLPVGYGDGYPLSLSNKGYVLIRGKKARILGAVAP</sequence>
<dbReference type="EMBL" id="BARU01004273">
    <property type="protein sequence ID" value="GAH19317.1"/>
    <property type="molecule type" value="Genomic_DNA"/>
</dbReference>
<dbReference type="GO" id="GO:0009252">
    <property type="term" value="P:peptidoglycan biosynthetic process"/>
    <property type="evidence" value="ECO:0007669"/>
    <property type="project" value="TreeGrafter"/>
</dbReference>
<reference evidence="5" key="1">
    <citation type="journal article" date="2014" name="Front. Microbiol.">
        <title>High frequency of phylogenetically diverse reductive dehalogenase-homologous genes in deep subseafloor sedimentary metagenomes.</title>
        <authorList>
            <person name="Kawai M."/>
            <person name="Futagami T."/>
            <person name="Toyoda A."/>
            <person name="Takaki Y."/>
            <person name="Nishi S."/>
            <person name="Hori S."/>
            <person name="Arai W."/>
            <person name="Tsubouchi T."/>
            <person name="Morono Y."/>
            <person name="Uchiyama I."/>
            <person name="Ito T."/>
            <person name="Fujiyama A."/>
            <person name="Inagaki F."/>
            <person name="Takami H."/>
        </authorList>
    </citation>
    <scope>NUCLEOTIDE SEQUENCE</scope>
    <source>
        <strain evidence="5">Expedition CK06-06</strain>
    </source>
</reference>
<dbReference type="PRINTS" id="PR00992">
    <property type="entry name" value="ALARACEMASE"/>
</dbReference>
<dbReference type="GO" id="GO:0005829">
    <property type="term" value="C:cytosol"/>
    <property type="evidence" value="ECO:0007669"/>
    <property type="project" value="TreeGrafter"/>
</dbReference>
<name>X1DGJ5_9ZZZZ</name>
<dbReference type="Pfam" id="PF00842">
    <property type="entry name" value="Ala_racemase_C"/>
    <property type="match status" value="1"/>
</dbReference>
<keyword evidence="3" id="KW-0413">Isomerase</keyword>
<dbReference type="InterPro" id="IPR029066">
    <property type="entry name" value="PLP-binding_barrel"/>
</dbReference>
<comment type="caution">
    <text evidence="5">The sequence shown here is derived from an EMBL/GenBank/DDBJ whole genome shotgun (WGS) entry which is preliminary data.</text>
</comment>
<dbReference type="Gene3D" id="2.40.37.10">
    <property type="entry name" value="Lyase, Ornithine Decarboxylase, Chain A, domain 1"/>
    <property type="match status" value="1"/>
</dbReference>
<dbReference type="Pfam" id="PF01168">
    <property type="entry name" value="Ala_racemase_N"/>
    <property type="match status" value="1"/>
</dbReference>
<dbReference type="Gene3D" id="3.20.20.10">
    <property type="entry name" value="Alanine racemase"/>
    <property type="match status" value="1"/>
</dbReference>
<feature type="non-terminal residue" evidence="5">
    <location>
        <position position="1"/>
    </location>
</feature>
<dbReference type="PANTHER" id="PTHR30511:SF0">
    <property type="entry name" value="ALANINE RACEMASE, CATABOLIC-RELATED"/>
    <property type="match status" value="1"/>
</dbReference>
<dbReference type="GO" id="GO:0030632">
    <property type="term" value="P:D-alanine biosynthetic process"/>
    <property type="evidence" value="ECO:0007669"/>
    <property type="project" value="TreeGrafter"/>
</dbReference>
<accession>X1DGJ5</accession>
<dbReference type="PANTHER" id="PTHR30511">
    <property type="entry name" value="ALANINE RACEMASE"/>
    <property type="match status" value="1"/>
</dbReference>
<evidence type="ECO:0000256" key="3">
    <source>
        <dbReference type="ARBA" id="ARBA00023235"/>
    </source>
</evidence>
<dbReference type="AlphaFoldDB" id="X1DGJ5"/>
<evidence type="ECO:0000313" key="5">
    <source>
        <dbReference type="EMBL" id="GAH19317.1"/>
    </source>
</evidence>
<dbReference type="InterPro" id="IPR009006">
    <property type="entry name" value="Ala_racemase/Decarboxylase_C"/>
</dbReference>
<dbReference type="SUPFAM" id="SSF50621">
    <property type="entry name" value="Alanine racemase C-terminal domain-like"/>
    <property type="match status" value="1"/>
</dbReference>
<keyword evidence="2" id="KW-0663">Pyridoxal phosphate</keyword>
<evidence type="ECO:0000259" key="4">
    <source>
        <dbReference type="SMART" id="SM01005"/>
    </source>
</evidence>
<evidence type="ECO:0000256" key="2">
    <source>
        <dbReference type="ARBA" id="ARBA00022898"/>
    </source>
</evidence>
<proteinExistence type="predicted"/>